<evidence type="ECO:0000313" key="6">
    <source>
        <dbReference type="Proteomes" id="UP000234748"/>
    </source>
</evidence>
<feature type="domain" description="Nitroreductase" evidence="4">
    <location>
        <begin position="28"/>
        <end position="167"/>
    </location>
</feature>
<dbReference type="Proteomes" id="UP000234748">
    <property type="component" value="Unassembled WGS sequence"/>
</dbReference>
<feature type="region of interest" description="Disordered" evidence="3">
    <location>
        <begin position="175"/>
        <end position="199"/>
    </location>
</feature>
<dbReference type="PANTHER" id="PTHR43673">
    <property type="entry name" value="NAD(P)H NITROREDUCTASE YDGI-RELATED"/>
    <property type="match status" value="1"/>
</dbReference>
<dbReference type="GO" id="GO:0016491">
    <property type="term" value="F:oxidoreductase activity"/>
    <property type="evidence" value="ECO:0007669"/>
    <property type="project" value="UniProtKB-KW"/>
</dbReference>
<dbReference type="InterPro" id="IPR000415">
    <property type="entry name" value="Nitroreductase-like"/>
</dbReference>
<evidence type="ECO:0000259" key="4">
    <source>
        <dbReference type="Pfam" id="PF00881"/>
    </source>
</evidence>
<comment type="caution">
    <text evidence="5">The sequence shown here is derived from an EMBL/GenBank/DDBJ whole genome shotgun (WGS) entry which is preliminary data.</text>
</comment>
<name>A0A2N5M298_9BACI</name>
<dbReference type="Pfam" id="PF00881">
    <property type="entry name" value="Nitroreductase"/>
    <property type="match status" value="1"/>
</dbReference>
<dbReference type="EMBL" id="PGUY01000060">
    <property type="protein sequence ID" value="PLT28471.1"/>
    <property type="molecule type" value="Genomic_DNA"/>
</dbReference>
<dbReference type="Gene3D" id="3.40.109.10">
    <property type="entry name" value="NADH Oxidase"/>
    <property type="match status" value="1"/>
</dbReference>
<sequence>MKVKDSQLENVVKEHRKAVHAVDPVFLNRWSPRAFSDQKVTDEDVNSILEAAHWAPSSFNDQPWRFVVAKTEEHLQLFNKFLSPFNRTWAEKAPVLVMVASDTKRENGDSNTAHEFDAGTAWGHMAIQSTLLGLSTHAIGGFDRELAREILKVPADFKLHAVIAIGYRGEKESLSESLQEREIPSSRKPLEDVISEGTF</sequence>
<comment type="similarity">
    <text evidence="1">Belongs to the nitroreductase family.</text>
</comment>
<organism evidence="5 6">
    <name type="scientific">Peribacillus deserti</name>
    <dbReference type="NCBI Taxonomy" id="673318"/>
    <lineage>
        <taxon>Bacteria</taxon>
        <taxon>Bacillati</taxon>
        <taxon>Bacillota</taxon>
        <taxon>Bacilli</taxon>
        <taxon>Bacillales</taxon>
        <taxon>Bacillaceae</taxon>
        <taxon>Peribacillus</taxon>
    </lineage>
</organism>
<keyword evidence="2" id="KW-0560">Oxidoreductase</keyword>
<evidence type="ECO:0000313" key="5">
    <source>
        <dbReference type="EMBL" id="PLT28471.1"/>
    </source>
</evidence>
<keyword evidence="6" id="KW-1185">Reference proteome</keyword>
<proteinExistence type="inferred from homology"/>
<dbReference type="RefSeq" id="WP_101644861.1">
    <property type="nucleotide sequence ID" value="NZ_PGUY01000060.1"/>
</dbReference>
<dbReference type="PANTHER" id="PTHR43673:SF10">
    <property type="entry name" value="NADH DEHYDROGENASE_NAD(P)H NITROREDUCTASE XCC3605-RELATED"/>
    <property type="match status" value="1"/>
</dbReference>
<dbReference type="SUPFAM" id="SSF55469">
    <property type="entry name" value="FMN-dependent nitroreductase-like"/>
    <property type="match status" value="1"/>
</dbReference>
<dbReference type="InterPro" id="IPR029479">
    <property type="entry name" value="Nitroreductase"/>
</dbReference>
<evidence type="ECO:0000256" key="1">
    <source>
        <dbReference type="ARBA" id="ARBA00007118"/>
    </source>
</evidence>
<feature type="compositionally biased region" description="Basic and acidic residues" evidence="3">
    <location>
        <begin position="175"/>
        <end position="191"/>
    </location>
</feature>
<evidence type="ECO:0000256" key="2">
    <source>
        <dbReference type="ARBA" id="ARBA00023002"/>
    </source>
</evidence>
<dbReference type="AlphaFoldDB" id="A0A2N5M298"/>
<dbReference type="OrthoDB" id="9782629at2"/>
<protein>
    <submittedName>
        <fullName evidence="5">Nitroreductase</fullName>
    </submittedName>
</protein>
<accession>A0A2N5M298</accession>
<reference evidence="5 6" key="1">
    <citation type="submission" date="2017-11" db="EMBL/GenBank/DDBJ databases">
        <title>Comparitive Functional Genomics of Dry Heat Resistant strains isolated from the Viking Spacecraft.</title>
        <authorList>
            <person name="Seuylemezian A."/>
            <person name="Cooper K."/>
            <person name="Vaishampayan P."/>
        </authorList>
    </citation>
    <scope>NUCLEOTIDE SEQUENCE [LARGE SCALE GENOMIC DNA]</scope>
    <source>
        <strain evidence="5 6">V1-29</strain>
    </source>
</reference>
<gene>
    <name evidence="5" type="ORF">CUU66_18380</name>
</gene>
<dbReference type="CDD" id="cd02138">
    <property type="entry name" value="TdsD-like"/>
    <property type="match status" value="1"/>
</dbReference>
<evidence type="ECO:0000256" key="3">
    <source>
        <dbReference type="SAM" id="MobiDB-lite"/>
    </source>
</evidence>